<dbReference type="InterPro" id="IPR001839">
    <property type="entry name" value="TGF-b_C"/>
</dbReference>
<dbReference type="InterPro" id="IPR017948">
    <property type="entry name" value="TGFb_CS"/>
</dbReference>
<keyword evidence="5 8" id="KW-0339">Growth factor</keyword>
<name>A0A7E4ZR97_PANRE</name>
<evidence type="ECO:0000256" key="4">
    <source>
        <dbReference type="ARBA" id="ARBA00022729"/>
    </source>
</evidence>
<dbReference type="GO" id="GO:0005125">
    <property type="term" value="F:cytokine activity"/>
    <property type="evidence" value="ECO:0007669"/>
    <property type="project" value="TreeGrafter"/>
</dbReference>
<dbReference type="InterPro" id="IPR029034">
    <property type="entry name" value="Cystine-knot_cytokine"/>
</dbReference>
<keyword evidence="11" id="KW-1185">Reference proteome</keyword>
<reference evidence="12" key="2">
    <citation type="submission" date="2020-10" db="UniProtKB">
        <authorList>
            <consortium name="WormBaseParasite"/>
        </authorList>
    </citation>
    <scope>IDENTIFICATION</scope>
</reference>
<dbReference type="InterPro" id="IPR001111">
    <property type="entry name" value="TGF-b_propeptide"/>
</dbReference>
<dbReference type="WBParaSite" id="Pan_g12396.t1">
    <property type="protein sequence ID" value="Pan_g12396.t1"/>
    <property type="gene ID" value="Pan_g12396"/>
</dbReference>
<protein>
    <submittedName>
        <fullName evidence="12">TGF_BETA_2 domain-containing protein</fullName>
    </submittedName>
</protein>
<dbReference type="FunFam" id="2.10.90.10:FF:000001">
    <property type="entry name" value="Bone morphogenetic protein 4"/>
    <property type="match status" value="1"/>
</dbReference>
<evidence type="ECO:0000256" key="3">
    <source>
        <dbReference type="ARBA" id="ARBA00022525"/>
    </source>
</evidence>
<dbReference type="AlphaFoldDB" id="A0A7E4ZR97"/>
<keyword evidence="7" id="KW-0325">Glycoprotein</keyword>
<dbReference type="Proteomes" id="UP000492821">
    <property type="component" value="Unassembled WGS sequence"/>
</dbReference>
<dbReference type="PANTHER" id="PTHR11848">
    <property type="entry name" value="TGF-BETA FAMILY"/>
    <property type="match status" value="1"/>
</dbReference>
<dbReference type="Gene3D" id="2.60.120.970">
    <property type="match status" value="1"/>
</dbReference>
<evidence type="ECO:0000256" key="7">
    <source>
        <dbReference type="ARBA" id="ARBA00023180"/>
    </source>
</evidence>
<dbReference type="GO" id="GO:0005615">
    <property type="term" value="C:extracellular space"/>
    <property type="evidence" value="ECO:0007669"/>
    <property type="project" value="TreeGrafter"/>
</dbReference>
<evidence type="ECO:0000256" key="1">
    <source>
        <dbReference type="ARBA" id="ARBA00004613"/>
    </source>
</evidence>
<evidence type="ECO:0000259" key="10">
    <source>
        <dbReference type="PROSITE" id="PS51362"/>
    </source>
</evidence>
<comment type="similarity">
    <text evidence="2 8">Belongs to the TGF-beta family.</text>
</comment>
<evidence type="ECO:0000256" key="8">
    <source>
        <dbReference type="RuleBase" id="RU000354"/>
    </source>
</evidence>
<dbReference type="PROSITE" id="PS00250">
    <property type="entry name" value="TGF_BETA_1"/>
    <property type="match status" value="1"/>
</dbReference>
<keyword evidence="3" id="KW-0964">Secreted</keyword>
<accession>A0A7E4ZR97</accession>
<evidence type="ECO:0000256" key="2">
    <source>
        <dbReference type="ARBA" id="ARBA00006656"/>
    </source>
</evidence>
<dbReference type="SMART" id="SM00204">
    <property type="entry name" value="TGFB"/>
    <property type="match status" value="1"/>
</dbReference>
<sequence>MNCDTTDVPSTSCPQMEEFDDCRAFKDGNNDVNDNVMEESTSQLRPSRRPCQRPGASVGLRLLLMTVSLAVLLQSVCAIAGNIHDPVVRKLLYDQFGRVPQDKARMPERSEVPYYIWELYEGASSDSDSPFDIVRHYLPRGVQKTMDTDANGWKVVYNLTSSGRTPEKELVVKADFRLILANEIRDAEAFREREITEVDPVASNEAIHQINVYEIDPEFPEVRRLLDTRYLNDESLQNGVKWIDFDVTPVLNRRRNDEGDDLVELYIERISPDSNHPFVDLSQSAALITQIEHLDNTRRRKRSTRARRIRRRKPHHTYDPIPDLCHREDLTIDFHEIQWDDVIAPPQFNAYQCRGSCNQLTPTARQNYSNHALIQNLLHQVRDNLVPPPCCVPTELDGLALLFFDEHNNTVVRRYEDMIVKGCGCI</sequence>
<dbReference type="SUPFAM" id="SSF57501">
    <property type="entry name" value="Cystine-knot cytokines"/>
    <property type="match status" value="1"/>
</dbReference>
<evidence type="ECO:0000256" key="6">
    <source>
        <dbReference type="ARBA" id="ARBA00023157"/>
    </source>
</evidence>
<proteinExistence type="inferred from homology"/>
<organism evidence="11 12">
    <name type="scientific">Panagrellus redivivus</name>
    <name type="common">Microworm</name>
    <dbReference type="NCBI Taxonomy" id="6233"/>
    <lineage>
        <taxon>Eukaryota</taxon>
        <taxon>Metazoa</taxon>
        <taxon>Ecdysozoa</taxon>
        <taxon>Nematoda</taxon>
        <taxon>Chromadorea</taxon>
        <taxon>Rhabditida</taxon>
        <taxon>Tylenchina</taxon>
        <taxon>Panagrolaimomorpha</taxon>
        <taxon>Panagrolaimoidea</taxon>
        <taxon>Panagrolaimidae</taxon>
        <taxon>Panagrellus</taxon>
    </lineage>
</organism>
<evidence type="ECO:0000313" key="12">
    <source>
        <dbReference type="WBParaSite" id="Pan_g12396.t1"/>
    </source>
</evidence>
<keyword evidence="6" id="KW-1015">Disulfide bond</keyword>
<dbReference type="InterPro" id="IPR015615">
    <property type="entry name" value="TGF-beta-rel"/>
</dbReference>
<dbReference type="GO" id="GO:0008083">
    <property type="term" value="F:growth factor activity"/>
    <property type="evidence" value="ECO:0007669"/>
    <property type="project" value="UniProtKB-KW"/>
</dbReference>
<evidence type="ECO:0000256" key="5">
    <source>
        <dbReference type="ARBA" id="ARBA00023030"/>
    </source>
</evidence>
<dbReference type="PROSITE" id="PS51362">
    <property type="entry name" value="TGF_BETA_2"/>
    <property type="match status" value="1"/>
</dbReference>
<keyword evidence="4" id="KW-0732">Signal</keyword>
<evidence type="ECO:0000313" key="11">
    <source>
        <dbReference type="Proteomes" id="UP000492821"/>
    </source>
</evidence>
<reference evidence="11" key="1">
    <citation type="journal article" date="2013" name="Genetics">
        <title>The draft genome and transcriptome of Panagrellus redivivus are shaped by the harsh demands of a free-living lifestyle.</title>
        <authorList>
            <person name="Srinivasan J."/>
            <person name="Dillman A.R."/>
            <person name="Macchietto M.G."/>
            <person name="Heikkinen L."/>
            <person name="Lakso M."/>
            <person name="Fracchia K.M."/>
            <person name="Antoshechkin I."/>
            <person name="Mortazavi A."/>
            <person name="Wong G."/>
            <person name="Sternberg P.W."/>
        </authorList>
    </citation>
    <scope>NUCLEOTIDE SEQUENCE [LARGE SCALE GENOMIC DNA]</scope>
    <source>
        <strain evidence="11">MT8872</strain>
    </source>
</reference>
<dbReference type="Pfam" id="PF00019">
    <property type="entry name" value="TGF_beta"/>
    <property type="match status" value="1"/>
</dbReference>
<comment type="subcellular location">
    <subcellularLocation>
        <location evidence="1">Secreted</location>
    </subcellularLocation>
</comment>
<feature type="domain" description="TGF-beta family profile" evidence="10">
    <location>
        <begin position="299"/>
        <end position="426"/>
    </location>
</feature>
<dbReference type="Pfam" id="PF00688">
    <property type="entry name" value="TGFb_propeptide"/>
    <property type="match status" value="1"/>
</dbReference>
<feature type="compositionally biased region" description="Polar residues" evidence="9">
    <location>
        <begin position="30"/>
        <end position="45"/>
    </location>
</feature>
<feature type="region of interest" description="Disordered" evidence="9">
    <location>
        <begin position="30"/>
        <end position="52"/>
    </location>
</feature>
<dbReference type="Gene3D" id="2.10.90.10">
    <property type="entry name" value="Cystine-knot cytokines"/>
    <property type="match status" value="1"/>
</dbReference>
<evidence type="ECO:0000256" key="9">
    <source>
        <dbReference type="SAM" id="MobiDB-lite"/>
    </source>
</evidence>